<dbReference type="GO" id="GO:0016567">
    <property type="term" value="P:protein ubiquitination"/>
    <property type="evidence" value="ECO:0007669"/>
    <property type="project" value="UniProtKB-UniPathway"/>
</dbReference>
<dbReference type="PANTHER" id="PTHR45676:SF179">
    <property type="entry name" value="RING-TYPE E3 UBIQUITIN TRANSFERASE"/>
    <property type="match status" value="1"/>
</dbReference>
<dbReference type="InterPro" id="IPR013083">
    <property type="entry name" value="Znf_RING/FYVE/PHD"/>
</dbReference>
<feature type="transmembrane region" description="Helical" evidence="2">
    <location>
        <begin position="6"/>
        <end position="23"/>
    </location>
</feature>
<dbReference type="InterPro" id="IPR001841">
    <property type="entry name" value="Znf_RING"/>
</dbReference>
<comment type="caution">
    <text evidence="4">The sequence shown here is derived from an EMBL/GenBank/DDBJ whole genome shotgun (WGS) entry which is preliminary data.</text>
</comment>
<accession>A0A5N5EWD3</accession>
<reference evidence="4 5" key="1">
    <citation type="submission" date="2019-09" db="EMBL/GenBank/DDBJ databases">
        <authorList>
            <person name="Ou C."/>
        </authorList>
    </citation>
    <scope>NUCLEOTIDE SEQUENCE [LARGE SCALE GENOMIC DNA]</scope>
    <source>
        <strain evidence="4">S2</strain>
        <tissue evidence="4">Leaf</tissue>
    </source>
</reference>
<keyword evidence="2" id="KW-0472">Membrane</keyword>
<keyword evidence="1" id="KW-0862">Zinc</keyword>
<evidence type="ECO:0000256" key="2">
    <source>
        <dbReference type="SAM" id="Phobius"/>
    </source>
</evidence>
<name>A0A5N5EWD3_9ROSA</name>
<dbReference type="OrthoDB" id="8062037at2759"/>
<dbReference type="GO" id="GO:0008270">
    <property type="term" value="F:zinc ion binding"/>
    <property type="evidence" value="ECO:0007669"/>
    <property type="project" value="UniProtKB-KW"/>
</dbReference>
<keyword evidence="5" id="KW-1185">Reference proteome</keyword>
<keyword evidence="2" id="KW-1133">Transmembrane helix</keyword>
<feature type="domain" description="RING-type" evidence="3">
    <location>
        <begin position="51"/>
        <end position="93"/>
    </location>
</feature>
<reference evidence="4 5" key="3">
    <citation type="submission" date="2019-11" db="EMBL/GenBank/DDBJ databases">
        <title>A de novo genome assembly of a pear dwarfing rootstock.</title>
        <authorList>
            <person name="Wang F."/>
            <person name="Wang J."/>
            <person name="Li S."/>
            <person name="Zhang Y."/>
            <person name="Fang M."/>
            <person name="Ma L."/>
            <person name="Zhao Y."/>
            <person name="Jiang S."/>
        </authorList>
    </citation>
    <scope>NUCLEOTIDE SEQUENCE [LARGE SCALE GENOMIC DNA]</scope>
    <source>
        <strain evidence="4">S2</strain>
        <tissue evidence="4">Leaf</tissue>
    </source>
</reference>
<reference evidence="5" key="2">
    <citation type="submission" date="2019-10" db="EMBL/GenBank/DDBJ databases">
        <title>A de novo genome assembly of a pear dwarfing rootstock.</title>
        <authorList>
            <person name="Wang F."/>
            <person name="Wang J."/>
            <person name="Li S."/>
            <person name="Zhang Y."/>
            <person name="Fang M."/>
            <person name="Ma L."/>
            <person name="Zhao Y."/>
            <person name="Jiang S."/>
        </authorList>
    </citation>
    <scope>NUCLEOTIDE SEQUENCE [LARGE SCALE GENOMIC DNA]</scope>
</reference>
<sequence length="131" mass="15437">MGLMGKIASFITTTTIIFVIHLYEKNFKQITMFIYHRNPCNKDSTSIAPYCVVCLQEVIEGQRYRKLPICNHCFHVSCIDTWFLSHSTCPLCRTDQVLFVHKRYQQPLFHLFFSFIKFAIFSRENTLSSQL</sequence>
<gene>
    <name evidence="4" type="ORF">D8674_030606</name>
</gene>
<evidence type="ECO:0000256" key="1">
    <source>
        <dbReference type="PROSITE-ProRule" id="PRU00175"/>
    </source>
</evidence>
<keyword evidence="1" id="KW-0863">Zinc-finger</keyword>
<keyword evidence="2" id="KW-0812">Transmembrane</keyword>
<organism evidence="4 5">
    <name type="scientific">Pyrus ussuriensis x Pyrus communis</name>
    <dbReference type="NCBI Taxonomy" id="2448454"/>
    <lineage>
        <taxon>Eukaryota</taxon>
        <taxon>Viridiplantae</taxon>
        <taxon>Streptophyta</taxon>
        <taxon>Embryophyta</taxon>
        <taxon>Tracheophyta</taxon>
        <taxon>Spermatophyta</taxon>
        <taxon>Magnoliopsida</taxon>
        <taxon>eudicotyledons</taxon>
        <taxon>Gunneridae</taxon>
        <taxon>Pentapetalae</taxon>
        <taxon>rosids</taxon>
        <taxon>fabids</taxon>
        <taxon>Rosales</taxon>
        <taxon>Rosaceae</taxon>
        <taxon>Amygdaloideae</taxon>
        <taxon>Maleae</taxon>
        <taxon>Pyrus</taxon>
    </lineage>
</organism>
<dbReference type="AlphaFoldDB" id="A0A5N5EWD3"/>
<dbReference type="PROSITE" id="PS50089">
    <property type="entry name" value="ZF_RING_2"/>
    <property type="match status" value="1"/>
</dbReference>
<dbReference type="SUPFAM" id="SSF57850">
    <property type="entry name" value="RING/U-box"/>
    <property type="match status" value="1"/>
</dbReference>
<dbReference type="PANTHER" id="PTHR45676">
    <property type="entry name" value="RING-H2 FINGER PROTEIN ATL51-RELATED"/>
    <property type="match status" value="1"/>
</dbReference>
<evidence type="ECO:0000313" key="4">
    <source>
        <dbReference type="EMBL" id="KAB2595156.1"/>
    </source>
</evidence>
<evidence type="ECO:0000259" key="3">
    <source>
        <dbReference type="PROSITE" id="PS50089"/>
    </source>
</evidence>
<dbReference type="Pfam" id="PF13639">
    <property type="entry name" value="zf-RING_2"/>
    <property type="match status" value="1"/>
</dbReference>
<dbReference type="Proteomes" id="UP000327157">
    <property type="component" value="Chromosome 7"/>
</dbReference>
<proteinExistence type="predicted"/>
<evidence type="ECO:0000313" key="5">
    <source>
        <dbReference type="Proteomes" id="UP000327157"/>
    </source>
</evidence>
<dbReference type="UniPathway" id="UPA00143"/>
<dbReference type="SMART" id="SM00184">
    <property type="entry name" value="RING"/>
    <property type="match status" value="1"/>
</dbReference>
<keyword evidence="1" id="KW-0479">Metal-binding</keyword>
<protein>
    <recommendedName>
        <fullName evidence="3">RING-type domain-containing protein</fullName>
    </recommendedName>
</protein>
<dbReference type="Gene3D" id="3.30.40.10">
    <property type="entry name" value="Zinc/RING finger domain, C3HC4 (zinc finger)"/>
    <property type="match status" value="1"/>
</dbReference>
<dbReference type="EMBL" id="SMOL01000781">
    <property type="protein sequence ID" value="KAB2595156.1"/>
    <property type="molecule type" value="Genomic_DNA"/>
</dbReference>